<evidence type="ECO:0000259" key="5">
    <source>
        <dbReference type="Pfam" id="PF04542"/>
    </source>
</evidence>
<dbReference type="PANTHER" id="PTHR43133:SF51">
    <property type="entry name" value="RNA POLYMERASE SIGMA FACTOR"/>
    <property type="match status" value="1"/>
</dbReference>
<keyword evidence="4" id="KW-0804">Transcription</keyword>
<dbReference type="Pfam" id="PF04542">
    <property type="entry name" value="Sigma70_r2"/>
    <property type="match status" value="1"/>
</dbReference>
<dbReference type="EMBL" id="JAUSUA010000002">
    <property type="protein sequence ID" value="MDQ0207331.1"/>
    <property type="molecule type" value="Genomic_DNA"/>
</dbReference>
<evidence type="ECO:0000313" key="7">
    <source>
        <dbReference type="EMBL" id="MDQ0207331.1"/>
    </source>
</evidence>
<dbReference type="InterPro" id="IPR039425">
    <property type="entry name" value="RNA_pol_sigma-70-like"/>
</dbReference>
<sequence length="172" mass="19918">MERLVKKAKKGDGDAFVQLVQQYEEVLYRTAIRFVKEEQDAADVLQDTILTAFERLHTLKKNEYFHTWLCKILLNKCTSLVKKKQKIQMVDLPHQLLEAADSFKNIELADALNSLSDQYRLVFTLYYVVGYTTKEISTILNEPEGTIKSRLCRGKTILRDTYYTFEGVNPVG</sequence>
<evidence type="ECO:0000256" key="2">
    <source>
        <dbReference type="ARBA" id="ARBA00023015"/>
    </source>
</evidence>
<dbReference type="SUPFAM" id="SSF88659">
    <property type="entry name" value="Sigma3 and sigma4 domains of RNA polymerase sigma factors"/>
    <property type="match status" value="1"/>
</dbReference>
<keyword evidence="2" id="KW-0805">Transcription regulation</keyword>
<evidence type="ECO:0000256" key="3">
    <source>
        <dbReference type="ARBA" id="ARBA00023082"/>
    </source>
</evidence>
<comment type="caution">
    <text evidence="7">The sequence shown here is derived from an EMBL/GenBank/DDBJ whole genome shotgun (WGS) entry which is preliminary data.</text>
</comment>
<accession>A0ABT9YII0</accession>
<dbReference type="InterPro" id="IPR013325">
    <property type="entry name" value="RNA_pol_sigma_r2"/>
</dbReference>
<keyword evidence="3" id="KW-0731">Sigma factor</keyword>
<dbReference type="InterPro" id="IPR014284">
    <property type="entry name" value="RNA_pol_sigma-70_dom"/>
</dbReference>
<evidence type="ECO:0000256" key="4">
    <source>
        <dbReference type="ARBA" id="ARBA00023163"/>
    </source>
</evidence>
<feature type="domain" description="RNA polymerase sigma-70 region 2" evidence="5">
    <location>
        <begin position="19"/>
        <end position="86"/>
    </location>
</feature>
<dbReference type="Pfam" id="PF08281">
    <property type="entry name" value="Sigma70_r4_2"/>
    <property type="match status" value="1"/>
</dbReference>
<dbReference type="CDD" id="cd06171">
    <property type="entry name" value="Sigma70_r4"/>
    <property type="match status" value="1"/>
</dbReference>
<name>A0ABT9YII0_9BACI</name>
<comment type="similarity">
    <text evidence="1">Belongs to the sigma-70 factor family. ECF subfamily.</text>
</comment>
<evidence type="ECO:0000256" key="1">
    <source>
        <dbReference type="ARBA" id="ARBA00010641"/>
    </source>
</evidence>
<keyword evidence="8" id="KW-1185">Reference proteome</keyword>
<dbReference type="Proteomes" id="UP001225034">
    <property type="component" value="Unassembled WGS sequence"/>
</dbReference>
<dbReference type="InterPro" id="IPR007627">
    <property type="entry name" value="RNA_pol_sigma70_r2"/>
</dbReference>
<dbReference type="InterPro" id="IPR013324">
    <property type="entry name" value="RNA_pol_sigma_r3/r4-like"/>
</dbReference>
<proteinExistence type="inferred from homology"/>
<reference evidence="7 8" key="1">
    <citation type="submission" date="2023-07" db="EMBL/GenBank/DDBJ databases">
        <title>Genomic Encyclopedia of Type Strains, Phase IV (KMG-IV): sequencing the most valuable type-strain genomes for metagenomic binning, comparative biology and taxonomic classification.</title>
        <authorList>
            <person name="Goeker M."/>
        </authorList>
    </citation>
    <scope>NUCLEOTIDE SEQUENCE [LARGE SCALE GENOMIC DNA]</scope>
    <source>
        <strain evidence="7 8">DSM 19154</strain>
    </source>
</reference>
<dbReference type="NCBIfam" id="TIGR02937">
    <property type="entry name" value="sigma70-ECF"/>
    <property type="match status" value="1"/>
</dbReference>
<evidence type="ECO:0000313" key="8">
    <source>
        <dbReference type="Proteomes" id="UP001225034"/>
    </source>
</evidence>
<dbReference type="RefSeq" id="WP_306982528.1">
    <property type="nucleotide sequence ID" value="NZ_JAUSUA010000002.1"/>
</dbReference>
<evidence type="ECO:0000259" key="6">
    <source>
        <dbReference type="Pfam" id="PF08281"/>
    </source>
</evidence>
<dbReference type="SUPFAM" id="SSF88946">
    <property type="entry name" value="Sigma2 domain of RNA polymerase sigma factors"/>
    <property type="match status" value="1"/>
</dbReference>
<dbReference type="PANTHER" id="PTHR43133">
    <property type="entry name" value="RNA POLYMERASE ECF-TYPE SIGMA FACTO"/>
    <property type="match status" value="1"/>
</dbReference>
<dbReference type="Gene3D" id="1.10.1740.10">
    <property type="match status" value="1"/>
</dbReference>
<gene>
    <name evidence="7" type="ORF">J2S05_002130</name>
</gene>
<dbReference type="InterPro" id="IPR036388">
    <property type="entry name" value="WH-like_DNA-bd_sf"/>
</dbReference>
<feature type="domain" description="RNA polymerase sigma factor 70 region 4 type 2" evidence="6">
    <location>
        <begin position="107"/>
        <end position="156"/>
    </location>
</feature>
<organism evidence="7 8">
    <name type="scientific">Alkalicoccobacillus murimartini</name>
    <dbReference type="NCBI Taxonomy" id="171685"/>
    <lineage>
        <taxon>Bacteria</taxon>
        <taxon>Bacillati</taxon>
        <taxon>Bacillota</taxon>
        <taxon>Bacilli</taxon>
        <taxon>Bacillales</taxon>
        <taxon>Bacillaceae</taxon>
        <taxon>Alkalicoccobacillus</taxon>
    </lineage>
</organism>
<dbReference type="InterPro" id="IPR013249">
    <property type="entry name" value="RNA_pol_sigma70_r4_t2"/>
</dbReference>
<dbReference type="Gene3D" id="1.10.10.10">
    <property type="entry name" value="Winged helix-like DNA-binding domain superfamily/Winged helix DNA-binding domain"/>
    <property type="match status" value="1"/>
</dbReference>
<protein>
    <submittedName>
        <fullName evidence="7">RNA polymerase sigma-70 factor (ECF subfamily)</fullName>
    </submittedName>
</protein>